<keyword evidence="12" id="KW-1185">Reference proteome</keyword>
<dbReference type="OrthoDB" id="9808638at2"/>
<keyword evidence="4 9" id="KW-0812">Transmembrane</keyword>
<comment type="similarity">
    <text evidence="7">Belongs to the drug/metabolite transporter (DMT) superfamily. Small multidrug resistance (SMR) (TC 2.A.7.1) family. Gdx/SugE subfamily.</text>
</comment>
<dbReference type="SUPFAM" id="SSF103481">
    <property type="entry name" value="Multidrug resistance efflux transporter EmrE"/>
    <property type="match status" value="1"/>
</dbReference>
<organism evidence="11 12">
    <name type="scientific">Gilliamella intestini</name>
    <dbReference type="NCBI Taxonomy" id="1798183"/>
    <lineage>
        <taxon>Bacteria</taxon>
        <taxon>Pseudomonadati</taxon>
        <taxon>Pseudomonadota</taxon>
        <taxon>Gammaproteobacteria</taxon>
        <taxon>Orbales</taxon>
        <taxon>Orbaceae</taxon>
        <taxon>Gilliamella</taxon>
    </lineage>
</organism>
<dbReference type="InterPro" id="IPR045324">
    <property type="entry name" value="Small_multidrug_res"/>
</dbReference>
<evidence type="ECO:0000256" key="3">
    <source>
        <dbReference type="ARBA" id="ARBA00022475"/>
    </source>
</evidence>
<evidence type="ECO:0000256" key="6">
    <source>
        <dbReference type="ARBA" id="ARBA00023136"/>
    </source>
</evidence>
<feature type="transmembrane region" description="Helical" evidence="10">
    <location>
        <begin position="32"/>
        <end position="50"/>
    </location>
</feature>
<dbReference type="PANTHER" id="PTHR30561:SF0">
    <property type="entry name" value="GUANIDINIUM EXPORTER"/>
    <property type="match status" value="1"/>
</dbReference>
<evidence type="ECO:0000256" key="2">
    <source>
        <dbReference type="ARBA" id="ARBA00022448"/>
    </source>
</evidence>
<keyword evidence="2" id="KW-0813">Transport</keyword>
<dbReference type="RefSeq" id="WP_091120958.1">
    <property type="nucleotide sequence ID" value="NZ_FMBA01000007.1"/>
</dbReference>
<dbReference type="Gene3D" id="1.10.3730.20">
    <property type="match status" value="1"/>
</dbReference>
<evidence type="ECO:0000256" key="9">
    <source>
        <dbReference type="RuleBase" id="RU003942"/>
    </source>
</evidence>
<gene>
    <name evidence="11" type="ORF">GA0061080_100772</name>
</gene>
<keyword evidence="6 10" id="KW-0472">Membrane</keyword>
<keyword evidence="5 10" id="KW-1133">Transmembrane helix</keyword>
<sequence>MGWLLILIASVFEVLGAIGLKLYAEEKNPSRLVLYWGGFFVSFVFFYFSLHYIELSIVYPVWVGLGTSGAVLANMLLFNEPRNFPRLFGLTIIIIGVVGLHTTL</sequence>
<evidence type="ECO:0000256" key="8">
    <source>
        <dbReference type="ARBA" id="ARBA00039168"/>
    </source>
</evidence>
<dbReference type="AlphaFoldDB" id="A0A1C4A0E8"/>
<protein>
    <recommendedName>
        <fullName evidence="8">Guanidinium exporter</fullName>
    </recommendedName>
</protein>
<evidence type="ECO:0000256" key="4">
    <source>
        <dbReference type="ARBA" id="ARBA00022692"/>
    </source>
</evidence>
<dbReference type="InterPro" id="IPR000390">
    <property type="entry name" value="Small_drug/metabolite_transptr"/>
</dbReference>
<evidence type="ECO:0000313" key="11">
    <source>
        <dbReference type="EMBL" id="SCB88016.1"/>
    </source>
</evidence>
<proteinExistence type="inferred from homology"/>
<name>A0A1C4A0E8_9GAMM</name>
<evidence type="ECO:0000256" key="1">
    <source>
        <dbReference type="ARBA" id="ARBA00004651"/>
    </source>
</evidence>
<keyword evidence="3" id="KW-1003">Cell membrane</keyword>
<dbReference type="PANTHER" id="PTHR30561">
    <property type="entry name" value="SMR FAMILY PROTON-DEPENDENT DRUG EFFLUX TRANSPORTER SUGE"/>
    <property type="match status" value="1"/>
</dbReference>
<evidence type="ECO:0000256" key="10">
    <source>
        <dbReference type="SAM" id="Phobius"/>
    </source>
</evidence>
<dbReference type="GO" id="GO:0005886">
    <property type="term" value="C:plasma membrane"/>
    <property type="evidence" value="ECO:0007669"/>
    <property type="project" value="UniProtKB-SubCell"/>
</dbReference>
<dbReference type="GO" id="GO:0022857">
    <property type="term" value="F:transmembrane transporter activity"/>
    <property type="evidence" value="ECO:0007669"/>
    <property type="project" value="InterPro"/>
</dbReference>
<feature type="transmembrane region" description="Helical" evidence="10">
    <location>
        <begin position="84"/>
        <end position="103"/>
    </location>
</feature>
<dbReference type="InterPro" id="IPR037185">
    <property type="entry name" value="EmrE-like"/>
</dbReference>
<dbReference type="EMBL" id="FMBA01000007">
    <property type="protein sequence ID" value="SCB88016.1"/>
    <property type="molecule type" value="Genomic_DNA"/>
</dbReference>
<accession>A0A1C4A0E8</accession>
<dbReference type="Pfam" id="PF00893">
    <property type="entry name" value="Multi_Drug_Res"/>
    <property type="match status" value="1"/>
</dbReference>
<dbReference type="Proteomes" id="UP000199698">
    <property type="component" value="Unassembled WGS sequence"/>
</dbReference>
<feature type="transmembrane region" description="Helical" evidence="10">
    <location>
        <begin position="57"/>
        <end position="78"/>
    </location>
</feature>
<evidence type="ECO:0000256" key="5">
    <source>
        <dbReference type="ARBA" id="ARBA00022989"/>
    </source>
</evidence>
<evidence type="ECO:0000313" key="12">
    <source>
        <dbReference type="Proteomes" id="UP000199698"/>
    </source>
</evidence>
<evidence type="ECO:0000256" key="7">
    <source>
        <dbReference type="ARBA" id="ARBA00038151"/>
    </source>
</evidence>
<reference evidence="12" key="1">
    <citation type="submission" date="2016-08" db="EMBL/GenBank/DDBJ databases">
        <authorList>
            <person name="Varghese N."/>
            <person name="Submissions Spin"/>
        </authorList>
    </citation>
    <scope>NUCLEOTIDE SEQUENCE [LARGE SCALE GENOMIC DNA]</scope>
    <source>
        <strain evidence="12">R-53144</strain>
    </source>
</reference>
<comment type="subcellular location">
    <subcellularLocation>
        <location evidence="1 9">Cell membrane</location>
        <topology evidence="1 9">Multi-pass membrane protein</topology>
    </subcellularLocation>
</comment>